<evidence type="ECO:0000313" key="1">
    <source>
        <dbReference type="EMBL" id="SDA71205.1"/>
    </source>
</evidence>
<dbReference type="InterPro" id="IPR008969">
    <property type="entry name" value="CarboxyPept-like_regulatory"/>
</dbReference>
<evidence type="ECO:0008006" key="3">
    <source>
        <dbReference type="Google" id="ProtNLM"/>
    </source>
</evidence>
<dbReference type="AlphaFoldDB" id="A0A1G5XNP1"/>
<dbReference type="Gene3D" id="2.60.40.1120">
    <property type="entry name" value="Carboxypeptidase-like, regulatory domain"/>
    <property type="match status" value="1"/>
</dbReference>
<protein>
    <recommendedName>
        <fullName evidence="3">Adhesin-like protein</fullName>
    </recommendedName>
</protein>
<proteinExistence type="predicted"/>
<dbReference type="STRING" id="230361.sm9_2219"/>
<dbReference type="RefSeq" id="WP_149732819.1">
    <property type="nucleotide sequence ID" value="NZ_FMXB01000030.1"/>
</dbReference>
<reference evidence="1 2" key="1">
    <citation type="submission" date="2016-10" db="EMBL/GenBank/DDBJ databases">
        <authorList>
            <person name="Varghese N."/>
            <person name="Submissions S."/>
        </authorList>
    </citation>
    <scope>NUCLEOTIDE SEQUENCE [LARGE SCALE GENOMIC DNA]</scope>
    <source>
        <strain evidence="1 2">DSM 16643</strain>
    </source>
</reference>
<accession>A0A1G5XNP1</accession>
<dbReference type="Proteomes" id="UP000323439">
    <property type="component" value="Unassembled WGS sequence"/>
</dbReference>
<evidence type="ECO:0000313" key="2">
    <source>
        <dbReference type="Proteomes" id="UP000323439"/>
    </source>
</evidence>
<dbReference type="OrthoDB" id="18481at2157"/>
<name>A0A1G5XNP1_9EURY</name>
<organism evidence="1 2">
    <name type="scientific">Methanobrevibacter millerae</name>
    <dbReference type="NCBI Taxonomy" id="230361"/>
    <lineage>
        <taxon>Archaea</taxon>
        <taxon>Methanobacteriati</taxon>
        <taxon>Methanobacteriota</taxon>
        <taxon>Methanomada group</taxon>
        <taxon>Methanobacteria</taxon>
        <taxon>Methanobacteriales</taxon>
        <taxon>Methanobacteriaceae</taxon>
        <taxon>Methanobrevibacter</taxon>
    </lineage>
</organism>
<dbReference type="SUPFAM" id="SSF49464">
    <property type="entry name" value="Carboxypeptidase regulatory domain-like"/>
    <property type="match status" value="1"/>
</dbReference>
<gene>
    <name evidence="1" type="ORF">SAMN02910315_02344</name>
</gene>
<keyword evidence="2" id="KW-1185">Reference proteome</keyword>
<sequence>MDNAGNPVGANVSVIFNINGVFYTRYTNASGVARLNINLNPGEYIITAEYNGYKASNTIKVLPTLKAKDLSMKYKDGSKFNVTVLNGSGNPLANAITYSVDNQDYSQFASRLFNGINDGLAAVTYGEKFNILITNIPPTYSPADVGKMATNVIFDKTVKAVLSIIKDIVCN</sequence>
<dbReference type="EMBL" id="FMXB01000030">
    <property type="protein sequence ID" value="SDA71205.1"/>
    <property type="molecule type" value="Genomic_DNA"/>
</dbReference>